<dbReference type="CDD" id="cd05795">
    <property type="entry name" value="Ribosomal_P0_L10e"/>
    <property type="match status" value="1"/>
</dbReference>
<dbReference type="InterPro" id="IPR040637">
    <property type="entry name" value="Ribosomal_uL10-like_insert"/>
</dbReference>
<dbReference type="GeneID" id="74306960"/>
<dbReference type="Proteomes" id="UP001060368">
    <property type="component" value="Chromosome"/>
</dbReference>
<evidence type="ECO:0000259" key="7">
    <source>
        <dbReference type="Pfam" id="PF17777"/>
    </source>
</evidence>
<dbReference type="GO" id="GO:0002181">
    <property type="term" value="P:cytoplasmic translation"/>
    <property type="evidence" value="ECO:0007669"/>
    <property type="project" value="TreeGrafter"/>
</dbReference>
<evidence type="ECO:0000313" key="8">
    <source>
        <dbReference type="EMBL" id="UUX93418.1"/>
    </source>
</evidence>
<dbReference type="Gene3D" id="3.30.70.1730">
    <property type="match status" value="1"/>
</dbReference>
<dbReference type="HAMAP" id="MF_00280">
    <property type="entry name" value="Ribosomal_uL10_arch"/>
    <property type="match status" value="1"/>
</dbReference>
<evidence type="ECO:0000256" key="5">
    <source>
        <dbReference type="ARBA" id="ARBA00023274"/>
    </source>
</evidence>
<dbReference type="GO" id="GO:0022625">
    <property type="term" value="C:cytosolic large ribosomal subunit"/>
    <property type="evidence" value="ECO:0007669"/>
    <property type="project" value="TreeGrafter"/>
</dbReference>
<dbReference type="InterPro" id="IPR043164">
    <property type="entry name" value="Ribosomal_uL10-like_insert_sf"/>
</dbReference>
<dbReference type="AlphaFoldDB" id="A0A9E7TJA3"/>
<evidence type="ECO:0000256" key="2">
    <source>
        <dbReference type="ARBA" id="ARBA00022730"/>
    </source>
</evidence>
<dbReference type="InterPro" id="IPR001790">
    <property type="entry name" value="Ribosomal_uL10"/>
</dbReference>
<keyword evidence="3 6" id="KW-0694">RNA-binding</keyword>
<evidence type="ECO:0000256" key="3">
    <source>
        <dbReference type="ARBA" id="ARBA00022884"/>
    </source>
</evidence>
<dbReference type="InterPro" id="IPR050323">
    <property type="entry name" value="Ribosomal_protein_uL10"/>
</dbReference>
<sequence>MTLYTTHLPQWKRDEVEEIKSHAEEYKLIGLVDLHGIPASQMQQMRRNLRGSAVLKMTRNTLIEHAFTEMGGEIEGINNHIDGHSALIYTNENPFRLYKRLQETMTKMAAKPGDIAPEDISVSKGPTSFPPGPIVGQLQQAGIPAAITAGKVVIRETKTVVKEGEVINAKMADVLSKLDIRPIDVGMSLQIAFYEGTFFEPKTLAIDETEYFNNLVLAAQQAFNLSVNAVIPTATTAGAIIGKAVREARNLGVDAAIYEKDIVELIIGRTQRESLAVKAIVEEN</sequence>
<keyword evidence="5 6" id="KW-0687">Ribonucleoprotein</keyword>
<dbReference type="KEGG" id="mend:L6E24_04650"/>
<dbReference type="Gene3D" id="6.10.140.760">
    <property type="match status" value="1"/>
</dbReference>
<dbReference type="SUPFAM" id="SSF160369">
    <property type="entry name" value="Ribosomal protein L10-like"/>
    <property type="match status" value="1"/>
</dbReference>
<protein>
    <recommendedName>
        <fullName evidence="6">Large ribosomal subunit protein uL10</fullName>
    </recommendedName>
    <alternativeName>
        <fullName evidence="6">Acidic ribosomal protein P0 homolog</fullName>
    </alternativeName>
</protein>
<dbReference type="PANTHER" id="PTHR45699">
    <property type="entry name" value="60S ACIDIC RIBOSOMAL PROTEIN P0"/>
    <property type="match status" value="1"/>
</dbReference>
<accession>A0A9E7TJA3</accession>
<dbReference type="GO" id="GO:0000027">
    <property type="term" value="P:ribosomal large subunit assembly"/>
    <property type="evidence" value="ECO:0007669"/>
    <property type="project" value="TreeGrafter"/>
</dbReference>
<dbReference type="NCBIfam" id="NF003098">
    <property type="entry name" value="PRK04019.1-5"/>
    <property type="match status" value="1"/>
</dbReference>
<gene>
    <name evidence="6" type="primary">rpl10</name>
    <name evidence="6" type="synonym">rplP0</name>
    <name evidence="8" type="ORF">L6E24_04650</name>
</gene>
<dbReference type="PANTHER" id="PTHR45699:SF3">
    <property type="entry name" value="LARGE RIBOSOMAL SUBUNIT PROTEIN UL10"/>
    <property type="match status" value="1"/>
</dbReference>
<keyword evidence="4 6" id="KW-0689">Ribosomal protein</keyword>
<comment type="similarity">
    <text evidence="1 6">Belongs to the universal ribosomal protein uL10 family.</text>
</comment>
<dbReference type="InterPro" id="IPR022909">
    <property type="entry name" value="Ribosomal_uL10_arc"/>
</dbReference>
<evidence type="ECO:0000256" key="4">
    <source>
        <dbReference type="ARBA" id="ARBA00022980"/>
    </source>
</evidence>
<evidence type="ECO:0000313" key="9">
    <source>
        <dbReference type="Proteomes" id="UP001060368"/>
    </source>
</evidence>
<dbReference type="Pfam" id="PF17777">
    <property type="entry name" value="RL10P_insert"/>
    <property type="match status" value="1"/>
</dbReference>
<dbReference type="EMBL" id="CP096115">
    <property type="protein sequence ID" value="UUX93418.1"/>
    <property type="molecule type" value="Genomic_DNA"/>
</dbReference>
<dbReference type="GO" id="GO:0003735">
    <property type="term" value="F:structural constituent of ribosome"/>
    <property type="evidence" value="ECO:0007669"/>
    <property type="project" value="TreeGrafter"/>
</dbReference>
<feature type="domain" description="Large ribosomal subunit protein uL10-like insertion" evidence="7">
    <location>
        <begin position="110"/>
        <end position="180"/>
    </location>
</feature>
<name>A0A9E7TJA3_9EURY</name>
<comment type="subunit">
    <text evidence="6">Part of the 50S ribosomal subunit. Forms part of the ribosomal stalk which helps the ribosome interact with GTP-bound translation factors. Forms a heptameric L10(L12)2(L12)2(L12)2 complex, where L10 forms an elongated spine to which the L12 dimers bind in a sequential fashion.</text>
</comment>
<dbReference type="Pfam" id="PF00466">
    <property type="entry name" value="Ribosomal_L10"/>
    <property type="match status" value="1"/>
</dbReference>
<dbReference type="InterPro" id="IPR043141">
    <property type="entry name" value="Ribosomal_uL10-like_sf"/>
</dbReference>
<dbReference type="Gene3D" id="3.90.105.20">
    <property type="match status" value="1"/>
</dbReference>
<dbReference type="GO" id="GO:0070180">
    <property type="term" value="F:large ribosomal subunit rRNA binding"/>
    <property type="evidence" value="ECO:0007669"/>
    <property type="project" value="UniProtKB-UniRule"/>
</dbReference>
<evidence type="ECO:0000256" key="6">
    <source>
        <dbReference type="HAMAP-Rule" id="MF_00280"/>
    </source>
</evidence>
<organism evidence="8 9">
    <name type="scientific">Methanoplanus endosymbiosus</name>
    <dbReference type="NCBI Taxonomy" id="33865"/>
    <lineage>
        <taxon>Archaea</taxon>
        <taxon>Methanobacteriati</taxon>
        <taxon>Methanobacteriota</taxon>
        <taxon>Stenosarchaea group</taxon>
        <taxon>Methanomicrobia</taxon>
        <taxon>Methanomicrobiales</taxon>
        <taxon>Methanomicrobiaceae</taxon>
        <taxon>Methanoplanus</taxon>
    </lineage>
</organism>
<reference evidence="8" key="1">
    <citation type="submission" date="2022-04" db="EMBL/GenBank/DDBJ databases">
        <title>Complete genome of Methanoplanus endosymbiosus DSM 3599.</title>
        <authorList>
            <person name="Chen S.-C."/>
            <person name="You Y.-T."/>
            <person name="Zhou Y.-Z."/>
            <person name="Lai M.-C."/>
        </authorList>
    </citation>
    <scope>NUCLEOTIDE SEQUENCE</scope>
    <source>
        <strain evidence="8">DSM 3599</strain>
    </source>
</reference>
<evidence type="ECO:0000256" key="1">
    <source>
        <dbReference type="ARBA" id="ARBA00008889"/>
    </source>
</evidence>
<comment type="function">
    <text evidence="6">Forms part of the ribosomal stalk, playing a central role in the interaction of the ribosome with GTP-bound translation factors.</text>
</comment>
<dbReference type="RefSeq" id="WP_257743557.1">
    <property type="nucleotide sequence ID" value="NZ_CP096115.1"/>
</dbReference>
<keyword evidence="2 6" id="KW-0699">rRNA-binding</keyword>
<proteinExistence type="inferred from homology"/>
<keyword evidence="9" id="KW-1185">Reference proteome</keyword>